<keyword evidence="3" id="KW-1185">Reference proteome</keyword>
<reference evidence="2 3" key="1">
    <citation type="submission" date="2023-07" db="EMBL/GenBank/DDBJ databases">
        <title>Genomic Encyclopedia of Type Strains, Phase IV (KMG-IV): sequencing the most valuable type-strain genomes for metagenomic binning, comparative biology and taxonomic classification.</title>
        <authorList>
            <person name="Goeker M."/>
        </authorList>
    </citation>
    <scope>NUCLEOTIDE SEQUENCE [LARGE SCALE GENOMIC DNA]</scope>
    <source>
        <strain evidence="2 3">DSM 17723</strain>
    </source>
</reference>
<gene>
    <name evidence="2" type="ORF">J2S02_002197</name>
</gene>
<accession>A0ABT9Z0R6</accession>
<keyword evidence="1" id="KW-0732">Signal</keyword>
<evidence type="ECO:0000313" key="3">
    <source>
        <dbReference type="Proteomes" id="UP001232245"/>
    </source>
</evidence>
<comment type="caution">
    <text evidence="2">The sequence shown here is derived from an EMBL/GenBank/DDBJ whole genome shotgun (WGS) entry which is preliminary data.</text>
</comment>
<protein>
    <recommendedName>
        <fullName evidence="4">DUF4352 domain-containing protein</fullName>
    </recommendedName>
</protein>
<evidence type="ECO:0008006" key="4">
    <source>
        <dbReference type="Google" id="ProtNLM"/>
    </source>
</evidence>
<organism evidence="2 3">
    <name type="scientific">Metabacillus niabensis</name>
    <dbReference type="NCBI Taxonomy" id="324854"/>
    <lineage>
        <taxon>Bacteria</taxon>
        <taxon>Bacillati</taxon>
        <taxon>Bacillota</taxon>
        <taxon>Bacilli</taxon>
        <taxon>Bacillales</taxon>
        <taxon>Bacillaceae</taxon>
        <taxon>Metabacillus</taxon>
    </lineage>
</organism>
<dbReference type="Proteomes" id="UP001232245">
    <property type="component" value="Unassembled WGS sequence"/>
</dbReference>
<feature type="chain" id="PRO_5047374840" description="DUF4352 domain-containing protein" evidence="1">
    <location>
        <begin position="23"/>
        <end position="152"/>
    </location>
</feature>
<name>A0ABT9Z0R6_9BACI</name>
<sequence>MKRGTILIAFILTMILSTEANAQFKVPDTKETEHWKIELLEPLKNEALIQAKKGKYEVYSLLVTNKGNEVYNVEVEAFRNGENDNKMYGLAPQFEHPHMQAGDTLQFSNFPVKTKTEKVEFVITWEDTPITLKDGTKVFGRKFKETISFLKS</sequence>
<evidence type="ECO:0000313" key="2">
    <source>
        <dbReference type="EMBL" id="MDQ0225853.1"/>
    </source>
</evidence>
<feature type="signal peptide" evidence="1">
    <location>
        <begin position="1"/>
        <end position="22"/>
    </location>
</feature>
<dbReference type="RefSeq" id="WP_174881766.1">
    <property type="nucleotide sequence ID" value="NZ_CADEPK010000426.1"/>
</dbReference>
<dbReference type="EMBL" id="JAUSTZ010000003">
    <property type="protein sequence ID" value="MDQ0225853.1"/>
    <property type="molecule type" value="Genomic_DNA"/>
</dbReference>
<evidence type="ECO:0000256" key="1">
    <source>
        <dbReference type="SAM" id="SignalP"/>
    </source>
</evidence>
<proteinExistence type="predicted"/>